<dbReference type="FunFam" id="3.10.290.10:FF:000003">
    <property type="entry name" value="Pseudouridine synthase"/>
    <property type="match status" value="1"/>
</dbReference>
<dbReference type="CDD" id="cd00165">
    <property type="entry name" value="S4"/>
    <property type="match status" value="1"/>
</dbReference>
<dbReference type="PROSITE" id="PS50889">
    <property type="entry name" value="S4"/>
    <property type="match status" value="1"/>
</dbReference>
<dbReference type="InterPro" id="IPR018496">
    <property type="entry name" value="PsdUridine_synth_RsuA/RluB_CS"/>
</dbReference>
<dbReference type="InterPro" id="IPR042092">
    <property type="entry name" value="PsdUridine_s_RsuA/RluB/E/F_cat"/>
</dbReference>
<dbReference type="GO" id="GO:0000455">
    <property type="term" value="P:enzyme-directed rRNA pseudouridine synthesis"/>
    <property type="evidence" value="ECO:0007669"/>
    <property type="project" value="UniProtKB-ARBA"/>
</dbReference>
<sequence length="713" mass="81896">MRLFMPRDSDKDNDSRGRRGPAKGGRSGKPRGPDKKFAKRGFEAKGDGDKRPPRGDREGRPPRGDREARPFRRREEGDAPRRDFSDRPKFKRDDRGGEGRGERSFKPRGDRPFSDRPSRDGEKRSFKPRGDRPSHGRDDRPPRSRDRDDARPAGRFGDKKFGDKRPYAPRGDRPERKFDGERKFSRGAPDRSDRPRDRGERSDSKPWQKRDAGPRGDRPARKDFSKGPRKDFGGRDRSADKPWQKREGGGEDRPRFSRSRDDRASGDRPFRERPKFDRPKFDRPKFDRPREDRPKFDRPRRDGDGDGDRGARGGDRPKFDRPRERSEGRSDWHEHSRNEGRFGDRPRRENEDESRIFEKRPAFGGRGAYRQRDRDFEGRPRREEAPKPKKAGERIAKALARAGLASRRDAEEMVTQGRVTVNGRVINSPALDITKNDVVLVDGKPLPERERTRLFLYHKPRGLMTTHDDPEGRPTVFDNLPEGLPRLISIGRLDFNTEGLLLLTNDGGLARTLELPDTGWLRRYRVRAHGDVTQAQLDQLKEGIEVEGVKYGPIEATLERDQGANVWLVFAIREGKNREVRNVCAHLGLEVNRLIRVSYGPFQLGEVPEGQVEEIRARVLRDQLGEKIIEKSGAQFDVPQKSSSSDDAEAPREKKPAAKRDVIADRKGRRVLVQRTGSDEARERNEAEASGYGPPRRPKRGYHGKRDLTPRED</sequence>
<evidence type="ECO:0000256" key="1">
    <source>
        <dbReference type="ARBA" id="ARBA00000073"/>
    </source>
</evidence>
<dbReference type="InterPro" id="IPR002942">
    <property type="entry name" value="S4_RNA-bd"/>
</dbReference>
<feature type="compositionally biased region" description="Basic and acidic residues" evidence="7">
    <location>
        <begin position="677"/>
        <end position="687"/>
    </location>
</feature>
<evidence type="ECO:0000259" key="8">
    <source>
        <dbReference type="SMART" id="SM00363"/>
    </source>
</evidence>
<keyword evidence="3 5" id="KW-0694">RNA-binding</keyword>
<accession>A0A5S4WWZ4</accession>
<keyword evidence="4 6" id="KW-0413">Isomerase</keyword>
<dbReference type="InterPro" id="IPR036986">
    <property type="entry name" value="S4_RNA-bd_sf"/>
</dbReference>
<dbReference type="GO" id="GO:0120159">
    <property type="term" value="F:rRNA pseudouridine synthase activity"/>
    <property type="evidence" value="ECO:0007669"/>
    <property type="project" value="UniProtKB-ARBA"/>
</dbReference>
<name>A0A5S4WWZ4_9BRAD</name>
<dbReference type="Pfam" id="PF01479">
    <property type="entry name" value="S4"/>
    <property type="match status" value="1"/>
</dbReference>
<evidence type="ECO:0000256" key="6">
    <source>
        <dbReference type="RuleBase" id="RU003887"/>
    </source>
</evidence>
<feature type="compositionally biased region" description="Basic and acidic residues" evidence="7">
    <location>
        <begin position="1"/>
        <end position="17"/>
    </location>
</feature>
<evidence type="ECO:0000256" key="2">
    <source>
        <dbReference type="ARBA" id="ARBA00008348"/>
    </source>
</evidence>
<organism evidence="9 10">
    <name type="scientific">Bradyrhizobium cytisi</name>
    <dbReference type="NCBI Taxonomy" id="515489"/>
    <lineage>
        <taxon>Bacteria</taxon>
        <taxon>Pseudomonadati</taxon>
        <taxon>Pseudomonadota</taxon>
        <taxon>Alphaproteobacteria</taxon>
        <taxon>Hyphomicrobiales</taxon>
        <taxon>Nitrobacteraceae</taxon>
        <taxon>Bradyrhizobium</taxon>
    </lineage>
</organism>
<dbReference type="EMBL" id="VSSR01000020">
    <property type="protein sequence ID" value="TYL85028.1"/>
    <property type="molecule type" value="Genomic_DNA"/>
</dbReference>
<dbReference type="PANTHER" id="PTHR47683:SF3">
    <property type="entry name" value="RIBOSOMAL LARGE SUBUNIT PSEUDOURIDINE SYNTHASE B"/>
    <property type="match status" value="1"/>
</dbReference>
<dbReference type="NCBIfam" id="TIGR00093">
    <property type="entry name" value="pseudouridine synthase"/>
    <property type="match status" value="1"/>
</dbReference>
<feature type="compositionally biased region" description="Basic and acidic residues" evidence="7">
    <location>
        <begin position="31"/>
        <end position="361"/>
    </location>
</feature>
<evidence type="ECO:0000313" key="10">
    <source>
        <dbReference type="Proteomes" id="UP000324853"/>
    </source>
</evidence>
<reference evidence="9 10" key="1">
    <citation type="submission" date="2019-08" db="EMBL/GenBank/DDBJ databases">
        <title>Bradyrhizobium hipponensis sp. nov., a rhizobium isolated from a Lupinus angustifolius root nodule in Tunisia.</title>
        <authorList>
            <person name="Off K."/>
            <person name="Rejili M."/>
            <person name="Mars M."/>
            <person name="Brachmann A."/>
            <person name="Marin M."/>
        </authorList>
    </citation>
    <scope>NUCLEOTIDE SEQUENCE [LARGE SCALE GENOMIC DNA]</scope>
    <source>
        <strain evidence="9 10">CTAW11</strain>
    </source>
</reference>
<dbReference type="Gene3D" id="3.10.290.10">
    <property type="entry name" value="RNA-binding S4 domain"/>
    <property type="match status" value="1"/>
</dbReference>
<comment type="catalytic activity">
    <reaction evidence="1">
        <text>a uridine in RNA = a pseudouridine in RNA</text>
        <dbReference type="Rhea" id="RHEA:48348"/>
        <dbReference type="Rhea" id="RHEA-COMP:12068"/>
        <dbReference type="Rhea" id="RHEA-COMP:12069"/>
        <dbReference type="ChEBI" id="CHEBI:65314"/>
        <dbReference type="ChEBI" id="CHEBI:65315"/>
    </reaction>
</comment>
<dbReference type="InterPro" id="IPR000748">
    <property type="entry name" value="PsdUridine_synth_RsuA/RluB/E/F"/>
</dbReference>
<dbReference type="Gene3D" id="3.30.70.1560">
    <property type="entry name" value="Alpha-L RNA-binding motif"/>
    <property type="match status" value="1"/>
</dbReference>
<dbReference type="InterPro" id="IPR050343">
    <property type="entry name" value="RsuA_PseudoU_synthase"/>
</dbReference>
<protein>
    <recommendedName>
        <fullName evidence="6">Pseudouridine synthase</fullName>
        <ecNumber evidence="6">5.4.99.-</ecNumber>
    </recommendedName>
</protein>
<evidence type="ECO:0000256" key="3">
    <source>
        <dbReference type="ARBA" id="ARBA00022884"/>
    </source>
</evidence>
<proteinExistence type="inferred from homology"/>
<dbReference type="SUPFAM" id="SSF55174">
    <property type="entry name" value="Alpha-L RNA-binding motif"/>
    <property type="match status" value="1"/>
</dbReference>
<keyword evidence="10" id="KW-1185">Reference proteome</keyword>
<dbReference type="InterPro" id="IPR020103">
    <property type="entry name" value="PsdUridine_synth_cat_dom_sf"/>
</dbReference>
<feature type="compositionally biased region" description="Basic and acidic residues" evidence="7">
    <location>
        <begin position="649"/>
        <end position="666"/>
    </location>
</feature>
<dbReference type="SMART" id="SM00363">
    <property type="entry name" value="S4"/>
    <property type="match status" value="1"/>
</dbReference>
<dbReference type="OrthoDB" id="9807213at2"/>
<dbReference type="AlphaFoldDB" id="A0A5S4WWZ4"/>
<comment type="caution">
    <text evidence="9">The sequence shown here is derived from an EMBL/GenBank/DDBJ whole genome shotgun (WGS) entry which is preliminary data.</text>
</comment>
<feature type="region of interest" description="Disordered" evidence="7">
    <location>
        <begin position="1"/>
        <end position="392"/>
    </location>
</feature>
<comment type="similarity">
    <text evidence="2 6">Belongs to the pseudouridine synthase RsuA family.</text>
</comment>
<feature type="compositionally biased region" description="Basic residues" evidence="7">
    <location>
        <begin position="18"/>
        <end position="29"/>
    </location>
</feature>
<feature type="compositionally biased region" description="Basic and acidic residues" evidence="7">
    <location>
        <begin position="704"/>
        <end position="713"/>
    </location>
</feature>
<dbReference type="Proteomes" id="UP000324853">
    <property type="component" value="Unassembled WGS sequence"/>
</dbReference>
<dbReference type="SUPFAM" id="SSF55120">
    <property type="entry name" value="Pseudouridine synthase"/>
    <property type="match status" value="1"/>
</dbReference>
<dbReference type="InterPro" id="IPR020094">
    <property type="entry name" value="TruA/RsuA/RluB/E/F_N"/>
</dbReference>
<dbReference type="GO" id="GO:0003723">
    <property type="term" value="F:RNA binding"/>
    <property type="evidence" value="ECO:0007669"/>
    <property type="project" value="UniProtKB-KW"/>
</dbReference>
<dbReference type="InterPro" id="IPR006145">
    <property type="entry name" value="PsdUridine_synth_RsuA/RluA"/>
</dbReference>
<dbReference type="PROSITE" id="PS01149">
    <property type="entry name" value="PSI_RSU"/>
    <property type="match status" value="1"/>
</dbReference>
<evidence type="ECO:0000256" key="5">
    <source>
        <dbReference type="PROSITE-ProRule" id="PRU00182"/>
    </source>
</evidence>
<evidence type="ECO:0000256" key="7">
    <source>
        <dbReference type="SAM" id="MobiDB-lite"/>
    </source>
</evidence>
<evidence type="ECO:0000256" key="4">
    <source>
        <dbReference type="ARBA" id="ARBA00023235"/>
    </source>
</evidence>
<feature type="domain" description="RNA-binding S4" evidence="8">
    <location>
        <begin position="393"/>
        <end position="452"/>
    </location>
</feature>
<dbReference type="PANTHER" id="PTHR47683">
    <property type="entry name" value="PSEUDOURIDINE SYNTHASE FAMILY PROTEIN-RELATED"/>
    <property type="match status" value="1"/>
</dbReference>
<gene>
    <name evidence="9" type="ORF">FXB38_12100</name>
</gene>
<dbReference type="Gene3D" id="3.30.70.580">
    <property type="entry name" value="Pseudouridine synthase I, catalytic domain, N-terminal subdomain"/>
    <property type="match status" value="1"/>
</dbReference>
<feature type="compositionally biased region" description="Basic and acidic residues" evidence="7">
    <location>
        <begin position="370"/>
        <end position="392"/>
    </location>
</feature>
<feature type="region of interest" description="Disordered" evidence="7">
    <location>
        <begin position="631"/>
        <end position="713"/>
    </location>
</feature>
<dbReference type="Pfam" id="PF00849">
    <property type="entry name" value="PseudoU_synth_2"/>
    <property type="match status" value="1"/>
</dbReference>
<dbReference type="EC" id="5.4.99.-" evidence="6"/>
<evidence type="ECO:0000313" key="9">
    <source>
        <dbReference type="EMBL" id="TYL85028.1"/>
    </source>
</evidence>